<dbReference type="RefSeq" id="XP_001245072.2">
    <property type="nucleotide sequence ID" value="XM_001245071.2"/>
</dbReference>
<name>J3KDN1_COCIM</name>
<evidence type="ECO:0000313" key="1">
    <source>
        <dbReference type="EMBL" id="EAS33489.3"/>
    </source>
</evidence>
<dbReference type="VEuPathDB" id="FungiDB:CIMG_04513"/>
<gene>
    <name evidence="1" type="ORF">CIMG_04513</name>
</gene>
<protein>
    <submittedName>
        <fullName evidence="1">Uncharacterized protein</fullName>
    </submittedName>
</protein>
<dbReference type="InParanoid" id="J3KDN1"/>
<accession>J3KDN1</accession>
<dbReference type="GeneID" id="4564600"/>
<reference evidence="2" key="2">
    <citation type="journal article" date="2010" name="Genome Res.">
        <title>Population genomic sequencing of Coccidioides fungi reveals recent hybridization and transposon control.</title>
        <authorList>
            <person name="Neafsey D.E."/>
            <person name="Barker B.M."/>
            <person name="Sharpton T.J."/>
            <person name="Stajich J.E."/>
            <person name="Park D.J."/>
            <person name="Whiston E."/>
            <person name="Hung C.-Y."/>
            <person name="McMahan C."/>
            <person name="White J."/>
            <person name="Sykes S."/>
            <person name="Heiman D."/>
            <person name="Young S."/>
            <person name="Zeng Q."/>
            <person name="Abouelleil A."/>
            <person name="Aftuck L."/>
            <person name="Bessette D."/>
            <person name="Brown A."/>
            <person name="FitzGerald M."/>
            <person name="Lui A."/>
            <person name="Macdonald J.P."/>
            <person name="Priest M."/>
            <person name="Orbach M.J."/>
            <person name="Galgiani J.N."/>
            <person name="Kirkland T.N."/>
            <person name="Cole G.T."/>
            <person name="Birren B.W."/>
            <person name="Henn M.R."/>
            <person name="Taylor J.W."/>
            <person name="Rounsley S.D."/>
        </authorList>
    </citation>
    <scope>GENOME REANNOTATION</scope>
    <source>
        <strain evidence="2">RS</strain>
    </source>
</reference>
<dbReference type="Proteomes" id="UP000001261">
    <property type="component" value="Unassembled WGS sequence"/>
</dbReference>
<reference evidence="2" key="1">
    <citation type="journal article" date="2009" name="Genome Res.">
        <title>Comparative genomic analyses of the human fungal pathogens Coccidioides and their relatives.</title>
        <authorList>
            <person name="Sharpton T.J."/>
            <person name="Stajich J.E."/>
            <person name="Rounsley S.D."/>
            <person name="Gardner M.J."/>
            <person name="Wortman J.R."/>
            <person name="Jordar V.S."/>
            <person name="Maiti R."/>
            <person name="Kodira C.D."/>
            <person name="Neafsey D.E."/>
            <person name="Zeng Q."/>
            <person name="Hung C.-Y."/>
            <person name="McMahan C."/>
            <person name="Muszewska A."/>
            <person name="Grynberg M."/>
            <person name="Mandel M.A."/>
            <person name="Kellner E.M."/>
            <person name="Barker B.M."/>
            <person name="Galgiani J.N."/>
            <person name="Orbach M.J."/>
            <person name="Kirkland T.N."/>
            <person name="Cole G.T."/>
            <person name="Henn M.R."/>
            <person name="Birren B.W."/>
            <person name="Taylor J.W."/>
        </authorList>
    </citation>
    <scope>NUCLEOTIDE SEQUENCE [LARGE SCALE GENOMIC DNA]</scope>
    <source>
        <strain evidence="2">RS</strain>
    </source>
</reference>
<proteinExistence type="predicted"/>
<dbReference type="EMBL" id="GG704914">
    <property type="protein sequence ID" value="EAS33489.3"/>
    <property type="molecule type" value="Genomic_DNA"/>
</dbReference>
<organism evidence="1 2">
    <name type="scientific">Coccidioides immitis (strain RS)</name>
    <name type="common">Valley fever fungus</name>
    <dbReference type="NCBI Taxonomy" id="246410"/>
    <lineage>
        <taxon>Eukaryota</taxon>
        <taxon>Fungi</taxon>
        <taxon>Dikarya</taxon>
        <taxon>Ascomycota</taxon>
        <taxon>Pezizomycotina</taxon>
        <taxon>Eurotiomycetes</taxon>
        <taxon>Eurotiomycetidae</taxon>
        <taxon>Onygenales</taxon>
        <taxon>Onygenaceae</taxon>
        <taxon>Coccidioides</taxon>
    </lineage>
</organism>
<dbReference type="KEGG" id="cim:CIMG_04513"/>
<dbReference type="AlphaFoldDB" id="J3KDN1"/>
<sequence>MSRTVLLRLGMRRRLHSLRFKRADEVQRALNLTWASLESWTHPIRLSLLAGSPGERNRRALGGSGQRARPVGCLFLAKIGAKPVLLVTAGYGLCKYGPNPTWPSVIGHALTTYFYLNLHPKVSFLLLPEITVGFCDWVFTCLCPVALGTTR</sequence>
<evidence type="ECO:0000313" key="2">
    <source>
        <dbReference type="Proteomes" id="UP000001261"/>
    </source>
</evidence>
<keyword evidence="2" id="KW-1185">Reference proteome</keyword>